<name>A0A7J6M715_PERCH</name>
<evidence type="ECO:0000256" key="1">
    <source>
        <dbReference type="ARBA" id="ARBA00022737"/>
    </source>
</evidence>
<gene>
    <name evidence="5" type="primary">NAA15</name>
    <name evidence="5" type="ORF">FOL47_003637</name>
</gene>
<dbReference type="OrthoDB" id="10263032at2759"/>
<evidence type="ECO:0000313" key="5">
    <source>
        <dbReference type="EMBL" id="KAF4667314.1"/>
    </source>
</evidence>
<comment type="caution">
    <text evidence="5">The sequence shown here is derived from an EMBL/GenBank/DDBJ whole genome shotgun (WGS) entry which is preliminary data.</text>
</comment>
<dbReference type="Proteomes" id="UP000591131">
    <property type="component" value="Unassembled WGS sequence"/>
</dbReference>
<evidence type="ECO:0000256" key="2">
    <source>
        <dbReference type="ARBA" id="ARBA00022803"/>
    </source>
</evidence>
<dbReference type="InterPro" id="IPR011990">
    <property type="entry name" value="TPR-like_helical_dom_sf"/>
</dbReference>
<dbReference type="Pfam" id="PF12569">
    <property type="entry name" value="NatA_aux_su"/>
    <property type="match status" value="2"/>
</dbReference>
<dbReference type="Gene3D" id="1.25.40.1040">
    <property type="match status" value="2"/>
</dbReference>
<dbReference type="AlphaFoldDB" id="A0A7J6M715"/>
<dbReference type="PANTHER" id="PTHR22767">
    <property type="entry name" value="N-TERMINAL ACETYLTRANSFERASE-RELATED"/>
    <property type="match status" value="1"/>
</dbReference>
<dbReference type="PANTHER" id="PTHR22767:SF2">
    <property type="entry name" value="N(ALPHA)-ACETYLTRANSFERASE 15_16, ISOFORM A"/>
    <property type="match status" value="1"/>
</dbReference>
<dbReference type="GO" id="GO:0016740">
    <property type="term" value="F:transferase activity"/>
    <property type="evidence" value="ECO:0007669"/>
    <property type="project" value="UniProtKB-KW"/>
</dbReference>
<dbReference type="SUPFAM" id="SSF48452">
    <property type="entry name" value="TPR-like"/>
    <property type="match status" value="1"/>
</dbReference>
<evidence type="ECO:0000256" key="3">
    <source>
        <dbReference type="PROSITE-ProRule" id="PRU00339"/>
    </source>
</evidence>
<dbReference type="PROSITE" id="PS50005">
    <property type="entry name" value="TPR"/>
    <property type="match status" value="1"/>
</dbReference>
<dbReference type="Gene3D" id="1.25.40.1010">
    <property type="match status" value="1"/>
</dbReference>
<sequence length="853" mass="97381">MTSSLSQLPGKDQSLFRQMVRYYETKQYKKGIKCADQILKKNPKHGETVCMKALIMSYVNPEDKKEAYELVKQGLFYDLKSHVSWHVYGLMHRADRNYQEAAKCYKNALRIDPENQQILRDLSMLQLHQRDLEGYTESRRKLLSLRSSQRINWMAYAVGEHMLGNYDVAKTLLDSYKKNFAAEVSEDADSKYEQSELYLYQAVLLEQGGELQESLDILEDHKKEIVDGTTRLESIARLSMGLGKLDKAAAALKELIVDYNAEQESYVLAWLSCVEDGKFSNFWPQMTSKECCWPVNSGLLPKGGARVRGWLPKPEDRKIAAPVEVEFAPELNAGKKTLLVKGGCKALYRPARELTVEEEQEVMKAFEGLNADVKKETGFYSGTITKCILLFLTGERFESKLKEYVTKQLCKGVPSTQKLLRVFYKQSASKQLSVDRIVKECEAEGEELIALADARSKATDAADVPKPREGLANLPPTYACFALLLAANHLDHIGSYSEAMEKIQRGLEVSPTCIDLYVSASKILKHEERFDEAAEYMDKARRMDLADRQLNTLSVKAQLRKGDIDTANSQIMLFAKENDTMTTSNLYDMQCMWWEIRTGMLYEAREDYSMALKRFNDVLKQFEDIRDDQFDFATYCMRKMTLRTFVEFLKTEDNLEQHIYYREASAGVIRCYMKLMDKREKEAAEAAKAKTESEQNKENDSKLSSAERKRLKHQKKRKQHDQQQQTTTQDNSKKPEGAFGMRATGLTMEEERAKGDELEAVADPLDRCAHICEVLSEKCGTWPETQSLCFDVSLRRKKFLQSLACLVRLRKLGEPVAEQAKKLAETAKADGTLEGVPAKVFNEELKTLLSESC</sequence>
<keyword evidence="1" id="KW-0677">Repeat</keyword>
<feature type="compositionally biased region" description="Basic residues" evidence="4">
    <location>
        <begin position="709"/>
        <end position="719"/>
    </location>
</feature>
<accession>A0A7J6M715</accession>
<keyword evidence="5" id="KW-0808">Transferase</keyword>
<proteinExistence type="predicted"/>
<organism evidence="5 6">
    <name type="scientific">Perkinsus chesapeaki</name>
    <name type="common">Clam parasite</name>
    <name type="synonym">Perkinsus andrewsi</name>
    <dbReference type="NCBI Taxonomy" id="330153"/>
    <lineage>
        <taxon>Eukaryota</taxon>
        <taxon>Sar</taxon>
        <taxon>Alveolata</taxon>
        <taxon>Perkinsozoa</taxon>
        <taxon>Perkinsea</taxon>
        <taxon>Perkinsida</taxon>
        <taxon>Perkinsidae</taxon>
        <taxon>Perkinsus</taxon>
    </lineage>
</organism>
<keyword evidence="6" id="KW-1185">Reference proteome</keyword>
<reference evidence="5 6" key="1">
    <citation type="submission" date="2020-04" db="EMBL/GenBank/DDBJ databases">
        <title>Perkinsus chesapeaki whole genome sequence.</title>
        <authorList>
            <person name="Bogema D.R."/>
        </authorList>
    </citation>
    <scope>NUCLEOTIDE SEQUENCE [LARGE SCALE GENOMIC DNA]</scope>
    <source>
        <strain evidence="5">ATCC PRA-425</strain>
    </source>
</reference>
<keyword evidence="2 3" id="KW-0802">TPR repeat</keyword>
<dbReference type="PIRSF" id="PIRSF000422">
    <property type="entry name" value="N-terminal-AcTrfase-A_aux_su"/>
    <property type="match status" value="1"/>
</dbReference>
<dbReference type="InterPro" id="IPR021183">
    <property type="entry name" value="NatA_aux_su"/>
</dbReference>
<feature type="repeat" description="TPR" evidence="3">
    <location>
        <begin position="82"/>
        <end position="115"/>
    </location>
</feature>
<protein>
    <submittedName>
        <fullName evidence="5">N-alpha-acetyltransferase 15, NatA auxiliary subunit</fullName>
    </submittedName>
</protein>
<dbReference type="Pfam" id="PF07719">
    <property type="entry name" value="TPR_2"/>
    <property type="match status" value="1"/>
</dbReference>
<dbReference type="GO" id="GO:0005737">
    <property type="term" value="C:cytoplasm"/>
    <property type="evidence" value="ECO:0007669"/>
    <property type="project" value="UniProtKB-ARBA"/>
</dbReference>
<dbReference type="SMART" id="SM00028">
    <property type="entry name" value="TPR"/>
    <property type="match status" value="5"/>
</dbReference>
<feature type="compositionally biased region" description="Basic and acidic residues" evidence="4">
    <location>
        <begin position="684"/>
        <end position="708"/>
    </location>
</feature>
<dbReference type="InterPro" id="IPR019734">
    <property type="entry name" value="TPR_rpt"/>
</dbReference>
<dbReference type="EMBL" id="JAAPAO010000214">
    <property type="protein sequence ID" value="KAF4667314.1"/>
    <property type="molecule type" value="Genomic_DNA"/>
</dbReference>
<evidence type="ECO:0000313" key="6">
    <source>
        <dbReference type="Proteomes" id="UP000591131"/>
    </source>
</evidence>
<evidence type="ECO:0000256" key="4">
    <source>
        <dbReference type="SAM" id="MobiDB-lite"/>
    </source>
</evidence>
<feature type="region of interest" description="Disordered" evidence="4">
    <location>
        <begin position="684"/>
        <end position="739"/>
    </location>
</feature>
<dbReference type="InterPro" id="IPR013105">
    <property type="entry name" value="TPR_2"/>
</dbReference>